<organism evidence="2 3">
    <name type="scientific">Dothidotthia symphoricarpi CBS 119687</name>
    <dbReference type="NCBI Taxonomy" id="1392245"/>
    <lineage>
        <taxon>Eukaryota</taxon>
        <taxon>Fungi</taxon>
        <taxon>Dikarya</taxon>
        <taxon>Ascomycota</taxon>
        <taxon>Pezizomycotina</taxon>
        <taxon>Dothideomycetes</taxon>
        <taxon>Pleosporomycetidae</taxon>
        <taxon>Pleosporales</taxon>
        <taxon>Dothidotthiaceae</taxon>
        <taxon>Dothidotthia</taxon>
    </lineage>
</organism>
<dbReference type="Gene3D" id="6.20.250.70">
    <property type="match status" value="1"/>
</dbReference>
<dbReference type="PANTHER" id="PTHR28155">
    <property type="entry name" value="ACR243WP"/>
    <property type="match status" value="1"/>
</dbReference>
<feature type="compositionally biased region" description="Polar residues" evidence="1">
    <location>
        <begin position="158"/>
        <end position="177"/>
    </location>
</feature>
<name>A0A6A6ADP3_9PLEO</name>
<evidence type="ECO:0000256" key="1">
    <source>
        <dbReference type="SAM" id="MobiDB-lite"/>
    </source>
</evidence>
<dbReference type="OrthoDB" id="76224at2759"/>
<feature type="compositionally biased region" description="Basic and acidic residues" evidence="1">
    <location>
        <begin position="406"/>
        <end position="432"/>
    </location>
</feature>
<dbReference type="RefSeq" id="XP_033524346.1">
    <property type="nucleotide sequence ID" value="XM_033672383.1"/>
</dbReference>
<dbReference type="EMBL" id="ML977505">
    <property type="protein sequence ID" value="KAF2129959.1"/>
    <property type="molecule type" value="Genomic_DNA"/>
</dbReference>
<evidence type="ECO:0000313" key="3">
    <source>
        <dbReference type="Proteomes" id="UP000799771"/>
    </source>
</evidence>
<protein>
    <submittedName>
        <fullName evidence="2">Uncharacterized protein</fullName>
    </submittedName>
</protein>
<dbReference type="Pfam" id="PF08208">
    <property type="entry name" value="RNA_polI_A34"/>
    <property type="match status" value="1"/>
</dbReference>
<sequence length="432" mass="46179">MKESKKTQVPLPGSKAKSKARDAPAKYSKSQELVGSDDDSSAENTPQPKAAAKPKTTIGIHKANGVAKSKPQSNGKEKATSKSTSKSKPSPKKPAPKQIVTQEQVADLSSSEISDDSDAPARDITTKLPGNGTGKDVASESESSESDSDSSSDESDDNTTAPAPQPVRPSQTQSQSHAVDFRPAQAFVPPKGFVPVTIDERTKSKATSIFDNLEGKQIWHITAPAGVSLKDLNELAMDKALNGKAIHSYKGTDYGFSKINDTENGAREVLVPRQKGYKTVSAKISQTLHLQQVVRLPELSSKQADVNTGSEAAASITRSTIRTPRPQVKGLKMRFRPTGFGGTDAGTLGDSDSDDEQLRAPAGLGMPNGLNLPSRSAPSRAEKRKHGDAHGEEGIESASKKVKKQRSPEEIKRKEEKRAKKEKKRAQEAAKS</sequence>
<keyword evidence="3" id="KW-1185">Reference proteome</keyword>
<accession>A0A6A6ADP3</accession>
<dbReference type="PANTHER" id="PTHR28155:SF1">
    <property type="entry name" value="DNA-DIRECTED RNA POLYMERASE I SUBUNIT RPA34.5-DOMAIN-CONTAINING PROTEIN"/>
    <property type="match status" value="1"/>
</dbReference>
<dbReference type="GO" id="GO:0006360">
    <property type="term" value="P:transcription by RNA polymerase I"/>
    <property type="evidence" value="ECO:0007669"/>
    <property type="project" value="InterPro"/>
</dbReference>
<evidence type="ECO:0000313" key="2">
    <source>
        <dbReference type="EMBL" id="KAF2129959.1"/>
    </source>
</evidence>
<gene>
    <name evidence="2" type="ORF">P153DRAFT_422708</name>
</gene>
<dbReference type="InterPro" id="IPR053263">
    <property type="entry name" value="Euk_RPA34_RNAP_subunit"/>
</dbReference>
<reference evidence="2" key="1">
    <citation type="journal article" date="2020" name="Stud. Mycol.">
        <title>101 Dothideomycetes genomes: a test case for predicting lifestyles and emergence of pathogens.</title>
        <authorList>
            <person name="Haridas S."/>
            <person name="Albert R."/>
            <person name="Binder M."/>
            <person name="Bloem J."/>
            <person name="Labutti K."/>
            <person name="Salamov A."/>
            <person name="Andreopoulos B."/>
            <person name="Baker S."/>
            <person name="Barry K."/>
            <person name="Bills G."/>
            <person name="Bluhm B."/>
            <person name="Cannon C."/>
            <person name="Castanera R."/>
            <person name="Culley D."/>
            <person name="Daum C."/>
            <person name="Ezra D."/>
            <person name="Gonzalez J."/>
            <person name="Henrissat B."/>
            <person name="Kuo A."/>
            <person name="Liang C."/>
            <person name="Lipzen A."/>
            <person name="Lutzoni F."/>
            <person name="Magnuson J."/>
            <person name="Mondo S."/>
            <person name="Nolan M."/>
            <person name="Ohm R."/>
            <person name="Pangilinan J."/>
            <person name="Park H.-J."/>
            <person name="Ramirez L."/>
            <person name="Alfaro M."/>
            <person name="Sun H."/>
            <person name="Tritt A."/>
            <person name="Yoshinaga Y."/>
            <person name="Zwiers L.-H."/>
            <person name="Turgeon B."/>
            <person name="Goodwin S."/>
            <person name="Spatafora J."/>
            <person name="Crous P."/>
            <person name="Grigoriev I."/>
        </authorList>
    </citation>
    <scope>NUCLEOTIDE SEQUENCE</scope>
    <source>
        <strain evidence="2">CBS 119687</strain>
    </source>
</reference>
<feature type="region of interest" description="Disordered" evidence="1">
    <location>
        <begin position="1"/>
        <end position="186"/>
    </location>
</feature>
<feature type="compositionally biased region" description="Acidic residues" evidence="1">
    <location>
        <begin position="142"/>
        <end position="157"/>
    </location>
</feature>
<dbReference type="GeneID" id="54412815"/>
<dbReference type="AlphaFoldDB" id="A0A6A6ADP3"/>
<dbReference type="InterPro" id="IPR013240">
    <property type="entry name" value="DNA-dir_RNA_pol1_su_RPA34"/>
</dbReference>
<feature type="compositionally biased region" description="Polar residues" evidence="1">
    <location>
        <begin position="302"/>
        <end position="322"/>
    </location>
</feature>
<feature type="region of interest" description="Disordered" evidence="1">
    <location>
        <begin position="302"/>
        <end position="432"/>
    </location>
</feature>
<proteinExistence type="predicted"/>
<dbReference type="Proteomes" id="UP000799771">
    <property type="component" value="Unassembled WGS sequence"/>
</dbReference>